<evidence type="ECO:0000313" key="3">
    <source>
        <dbReference type="EMBL" id="KEQ27175.1"/>
    </source>
</evidence>
<dbReference type="EMBL" id="JNVM01000004">
    <property type="protein sequence ID" value="KEQ27175.1"/>
    <property type="molecule type" value="Genomic_DNA"/>
</dbReference>
<comment type="caution">
    <text evidence="3">The sequence shown here is derived from an EMBL/GenBank/DDBJ whole genome shotgun (WGS) entry which is preliminary data.</text>
</comment>
<gene>
    <name evidence="3" type="ORF">ET33_25185</name>
</gene>
<evidence type="ECO:0000313" key="4">
    <source>
        <dbReference type="Proteomes" id="UP000028123"/>
    </source>
</evidence>
<feature type="compositionally biased region" description="Low complexity" evidence="1">
    <location>
        <begin position="102"/>
        <end position="123"/>
    </location>
</feature>
<sequence>MRTILDLIMSNWFVVVILYIVLSSIVRKLKTGGKGGRGVPQPQRREPKSSMPPFGGDVSGWPGSAKPMPKAQPVQARPAESGGVRPQSAVMDRRRSKPAPLPEANAAAAPAPEQSSAAATAPSFAEPQGSGENAAAAFGGLTPQDAARGVMWAEILGPPRAKRPFRR</sequence>
<dbReference type="Proteomes" id="UP000028123">
    <property type="component" value="Unassembled WGS sequence"/>
</dbReference>
<keyword evidence="4" id="KW-1185">Reference proteome</keyword>
<dbReference type="AlphaFoldDB" id="A0A081P902"/>
<dbReference type="eggNOG" id="ENOG503066V">
    <property type="taxonomic scope" value="Bacteria"/>
</dbReference>
<keyword evidence="2" id="KW-1133">Transmembrane helix</keyword>
<accession>A0A081P902</accession>
<dbReference type="RefSeq" id="WP_036677166.1">
    <property type="nucleotide sequence ID" value="NZ_FYEP01000014.1"/>
</dbReference>
<keyword evidence="2" id="KW-0812">Transmembrane</keyword>
<protein>
    <submittedName>
        <fullName evidence="3">Uncharacterized protein</fullName>
    </submittedName>
</protein>
<evidence type="ECO:0000256" key="2">
    <source>
        <dbReference type="SAM" id="Phobius"/>
    </source>
</evidence>
<feature type="region of interest" description="Disordered" evidence="1">
    <location>
        <begin position="31"/>
        <end position="140"/>
    </location>
</feature>
<reference evidence="3 4" key="1">
    <citation type="submission" date="2014-06" db="EMBL/GenBank/DDBJ databases">
        <title>Draft genome sequence of Paenibacillus sp. MSt1.</title>
        <authorList>
            <person name="Aw Y.K."/>
            <person name="Ong K.S."/>
            <person name="Gan H.M."/>
            <person name="Lee S.M."/>
        </authorList>
    </citation>
    <scope>NUCLEOTIDE SEQUENCE [LARGE SCALE GENOMIC DNA]</scope>
    <source>
        <strain evidence="3 4">MSt1</strain>
    </source>
</reference>
<feature type="transmembrane region" description="Helical" evidence="2">
    <location>
        <begin position="12"/>
        <end position="29"/>
    </location>
</feature>
<dbReference type="OrthoDB" id="2665898at2"/>
<evidence type="ECO:0000256" key="1">
    <source>
        <dbReference type="SAM" id="MobiDB-lite"/>
    </source>
</evidence>
<keyword evidence="2" id="KW-0472">Membrane</keyword>
<name>A0A081P902_9BACL</name>
<organism evidence="3 4">
    <name type="scientific">Paenibacillus tyrfis</name>
    <dbReference type="NCBI Taxonomy" id="1501230"/>
    <lineage>
        <taxon>Bacteria</taxon>
        <taxon>Bacillati</taxon>
        <taxon>Bacillota</taxon>
        <taxon>Bacilli</taxon>
        <taxon>Bacillales</taxon>
        <taxon>Paenibacillaceae</taxon>
        <taxon>Paenibacillus</taxon>
    </lineage>
</organism>
<proteinExistence type="predicted"/>